<name>A0A3B1E404_9ZZZZ</name>
<protein>
    <submittedName>
        <fullName evidence="1">Uncharacterized protein</fullName>
    </submittedName>
</protein>
<gene>
    <name evidence="1" type="ORF">MNB_ARC-1_853</name>
</gene>
<dbReference type="Pfam" id="PF06980">
    <property type="entry name" value="DUF1302"/>
    <property type="match status" value="1"/>
</dbReference>
<accession>A0A3B1E404</accession>
<evidence type="ECO:0000313" key="1">
    <source>
        <dbReference type="EMBL" id="VAY86194.1"/>
    </source>
</evidence>
<dbReference type="AlphaFoldDB" id="A0A3B1E404"/>
<organism evidence="1">
    <name type="scientific">hydrothermal vent metagenome</name>
    <dbReference type="NCBI Taxonomy" id="652676"/>
    <lineage>
        <taxon>unclassified sequences</taxon>
        <taxon>metagenomes</taxon>
        <taxon>ecological metagenomes</taxon>
    </lineage>
</organism>
<sequence length="420" mass="48139">MLFVCLYAQDKTKTVLHDKLENKKIVESVLDDEFGDDDIIEFVQTKQVKQEDFIINGSISYTQSYNYAHSAPLNNISNDFRGWSGSKISTNVNFEKNINKNYKIKSTLKVFKELIYDLKSDEYQTVPKGYDQDIYLNELYMQGGLNDKIDIKVGRQIVVWGKSDNIRITDTLNPIDNTTPGMVDIKDLRLGTTMTKFDYFINSLTLSGIILHENRFSKLPKYGSDFANNNKIKAQSNSVSKPSNTLENSGIAFSLSGNFQGQDLAIYYSNKYVDNTMYRSNMLGMAYNKVMNSFLLKSEIAYFDNYDDDTIGSRVDMLIGAEYNGISDGSISLEVANKNNDAQYAIRFTQSYINQILDFTVLYLGFGNKQDGLIRTWIDYDYSDNISFNFGVIDYLYENINVFKMVENNDRLFGNMTYSF</sequence>
<proteinExistence type="predicted"/>
<reference evidence="1" key="1">
    <citation type="submission" date="2018-10" db="EMBL/GenBank/DDBJ databases">
        <authorList>
            <person name="Aoki K."/>
        </authorList>
    </citation>
    <scope>NUCLEOTIDE SEQUENCE</scope>
</reference>
<dbReference type="InterPro" id="IPR010727">
    <property type="entry name" value="DUF1302"/>
</dbReference>
<dbReference type="EMBL" id="UOYO01000002">
    <property type="protein sequence ID" value="VAY86194.1"/>
    <property type="molecule type" value="Genomic_DNA"/>
</dbReference>